<dbReference type="InterPro" id="IPR002169">
    <property type="entry name" value="Peptidase_M9A/M9B"/>
</dbReference>
<keyword evidence="10" id="KW-0862">Zinc</keyword>
<evidence type="ECO:0000256" key="6">
    <source>
        <dbReference type="ARBA" id="ARBA00022670"/>
    </source>
</evidence>
<keyword evidence="11" id="KW-0482">Metalloprotease</keyword>
<feature type="signal peptide" evidence="14">
    <location>
        <begin position="1"/>
        <end position="31"/>
    </location>
</feature>
<dbReference type="InterPro" id="IPR013661">
    <property type="entry name" value="Peptidase_M9_N_dom"/>
</dbReference>
<evidence type="ECO:0000256" key="1">
    <source>
        <dbReference type="ARBA" id="ARBA00000424"/>
    </source>
</evidence>
<feature type="chain" id="PRO_5046101483" description="microbial collagenase" evidence="14">
    <location>
        <begin position="32"/>
        <end position="901"/>
    </location>
</feature>
<keyword evidence="6" id="KW-0645">Protease</keyword>
<feature type="compositionally biased region" description="Polar residues" evidence="13">
    <location>
        <begin position="57"/>
        <end position="72"/>
    </location>
</feature>
<evidence type="ECO:0000313" key="17">
    <source>
        <dbReference type="EMBL" id="GAA1229385.1"/>
    </source>
</evidence>
<comment type="caution">
    <text evidence="17">The sequence shown here is derived from an EMBL/GenBank/DDBJ whole genome shotgun (WGS) entry which is preliminary data.</text>
</comment>
<keyword evidence="9" id="KW-0378">Hydrolase</keyword>
<dbReference type="PANTHER" id="PTHR13062:SF9">
    <property type="entry name" value="MICROBIAL COLLAGENASE"/>
    <property type="match status" value="1"/>
</dbReference>
<dbReference type="EC" id="3.4.24.3" evidence="4"/>
<evidence type="ECO:0000256" key="7">
    <source>
        <dbReference type="ARBA" id="ARBA00022723"/>
    </source>
</evidence>
<evidence type="ECO:0000256" key="13">
    <source>
        <dbReference type="SAM" id="MobiDB-lite"/>
    </source>
</evidence>
<dbReference type="InterPro" id="IPR007280">
    <property type="entry name" value="Peptidase_C_arc/bac"/>
</dbReference>
<keyword evidence="12" id="KW-0865">Zymogen</keyword>
<keyword evidence="8 14" id="KW-0732">Signal</keyword>
<dbReference type="Pfam" id="PF04151">
    <property type="entry name" value="PPC"/>
    <property type="match status" value="2"/>
</dbReference>
<dbReference type="Pfam" id="PF01752">
    <property type="entry name" value="Peptidase_M9"/>
    <property type="match status" value="1"/>
</dbReference>
<keyword evidence="18" id="KW-1185">Reference proteome</keyword>
<evidence type="ECO:0000256" key="14">
    <source>
        <dbReference type="SAM" id="SignalP"/>
    </source>
</evidence>
<evidence type="ECO:0000256" key="10">
    <source>
        <dbReference type="ARBA" id="ARBA00022833"/>
    </source>
</evidence>
<keyword evidence="7" id="KW-0479">Metal-binding</keyword>
<sequence length="901" mass="94852">MRHRFALPRFLAATVAAAVATVGLLAAPALAAAGPNPATALASTALKSPAVPAKSVSAPQSQSPLGVSTGHSEQADVRSHPVDAARARPLSPATPTTSATSTTPSTSAKPTAHPKSAAVAAAQSCTPADFGSRSGSALVAYVQASTTDCVNTLFNVTGTDAHNVFAEAQMVTVANAFRSGSAAYPGDNSTNLWQLVLFLRAGYYVQFNHSADVGTYGPTLAAAIEGALDTFVASSHFMDVTAANGDVSGEVIVLTDSANEQARYLNTYKRVLNAYNSSYDAYFSMDVAVNDVFTPIFRGHQNPAFVSAVTADPSIIDTLDAFALNHPAVLNGSWFYLVSNAGTETARFLDTPALQAKVRPLVKGLLSASAVTGNSAPLWVGVAGMTDTYDQGQCSSYGTCNLATQLAAASLPTTYSCGSSVPTITLLAQALSASDLAAVCTSLVNEYPYFHGLDKDNGVIAGQYESKVRLAIFASSKDYQTYSSWIFGNSTNNGGETLTGDITDPNNQPVSVQYQWPTDNGFTARVWNLNHEYAHLLQSIYDMKGTFEQQITVPDIWWIEGQAEYVSYTYRGVTDTEAVTDASQHTYALSTLFQSTYDNSNTTRTYPWGYLAVRYMFEKHPTVTSAMLAKMRVGDYTGAYAVYNAIGTGYDADFDAWLDALANAGSNGPATACTDPDTRAMGQNCYRTNQSAAAGNDAGLYVYVPAGTVTLSVTTTGGTGNADLYYNPDTWASPTAYTAKSTNPGNDDAITLTFTSATPGYRYIDLHATTAYSGVTVTTHYAFGTGGGGGTLPACTSSNPQAMDKNCSRANQSATAGNNDYLWVYLPAGTSTLTVSTSGGTGNADLYYDPDTWATPTTYTAKSTNSGTSESITVTNTAAGYRYLTLHATTDFSGVTVSTRY</sequence>
<feature type="compositionally biased region" description="Low complexity" evidence="13">
    <location>
        <begin position="87"/>
        <end position="111"/>
    </location>
</feature>
<comment type="catalytic activity">
    <reaction evidence="1">
        <text>Digestion of native collagen in the triple helical region at Xaa-|-Gly bonds. With synthetic peptides, a preference is shown for Gly at P3 and P1', Pro and Ala at P2 and P2', and hydroxyproline, Ala or Arg at P3'.</text>
        <dbReference type="EC" id="3.4.24.3"/>
    </reaction>
</comment>
<protein>
    <recommendedName>
        <fullName evidence="4">microbial collagenase</fullName>
        <ecNumber evidence="4">3.4.24.3</ecNumber>
    </recommendedName>
</protein>
<comment type="cofactor">
    <cofactor evidence="2">
        <name>Zn(2+)</name>
        <dbReference type="ChEBI" id="CHEBI:29105"/>
    </cofactor>
</comment>
<evidence type="ECO:0000259" key="15">
    <source>
        <dbReference type="Pfam" id="PF04151"/>
    </source>
</evidence>
<keyword evidence="5" id="KW-0964">Secreted</keyword>
<dbReference type="PRINTS" id="PR00931">
    <property type="entry name" value="MICOLLPTASE"/>
</dbReference>
<feature type="compositionally biased region" description="Basic and acidic residues" evidence="13">
    <location>
        <begin position="73"/>
        <end position="86"/>
    </location>
</feature>
<evidence type="ECO:0000256" key="11">
    <source>
        <dbReference type="ARBA" id="ARBA00023049"/>
    </source>
</evidence>
<reference evidence="18" key="1">
    <citation type="journal article" date="2019" name="Int. J. Syst. Evol. Microbiol.">
        <title>The Global Catalogue of Microorganisms (GCM) 10K type strain sequencing project: providing services to taxonomists for standard genome sequencing and annotation.</title>
        <authorList>
            <consortium name="The Broad Institute Genomics Platform"/>
            <consortium name="The Broad Institute Genome Sequencing Center for Infectious Disease"/>
            <person name="Wu L."/>
            <person name="Ma J."/>
        </authorList>
    </citation>
    <scope>NUCLEOTIDE SEQUENCE [LARGE SCALE GENOMIC DNA]</scope>
    <source>
        <strain evidence="18">JCM 13004</strain>
    </source>
</reference>
<accession>A0ABP4GLQ2</accession>
<evidence type="ECO:0000313" key="18">
    <source>
        <dbReference type="Proteomes" id="UP001500037"/>
    </source>
</evidence>
<feature type="domain" description="Peptidase C-terminal archaeal/bacterial" evidence="15">
    <location>
        <begin position="820"/>
        <end position="880"/>
    </location>
</feature>
<evidence type="ECO:0000259" key="16">
    <source>
        <dbReference type="Pfam" id="PF08453"/>
    </source>
</evidence>
<name>A0ABP4GLQ2_9ACTN</name>
<dbReference type="EMBL" id="BAAALF010000024">
    <property type="protein sequence ID" value="GAA1229385.1"/>
    <property type="molecule type" value="Genomic_DNA"/>
</dbReference>
<evidence type="ECO:0000256" key="9">
    <source>
        <dbReference type="ARBA" id="ARBA00022801"/>
    </source>
</evidence>
<dbReference type="Pfam" id="PF08453">
    <property type="entry name" value="Peptidase_M9_N"/>
    <property type="match status" value="1"/>
</dbReference>
<dbReference type="Gene3D" id="3.40.30.160">
    <property type="entry name" value="Collagenase ColT, N-terminal domain"/>
    <property type="match status" value="1"/>
</dbReference>
<evidence type="ECO:0000256" key="4">
    <source>
        <dbReference type="ARBA" id="ARBA00012653"/>
    </source>
</evidence>
<evidence type="ECO:0000256" key="8">
    <source>
        <dbReference type="ARBA" id="ARBA00022729"/>
    </source>
</evidence>
<evidence type="ECO:0000256" key="2">
    <source>
        <dbReference type="ARBA" id="ARBA00001947"/>
    </source>
</evidence>
<dbReference type="Gene3D" id="1.10.390.20">
    <property type="match status" value="1"/>
</dbReference>
<dbReference type="Gene3D" id="2.60.120.380">
    <property type="match status" value="2"/>
</dbReference>
<feature type="domain" description="Peptidase M9 collagenase N-terminal" evidence="16">
    <location>
        <begin position="125"/>
        <end position="306"/>
    </location>
</feature>
<dbReference type="PANTHER" id="PTHR13062">
    <property type="entry name" value="COLLAGENASE"/>
    <property type="match status" value="1"/>
</dbReference>
<feature type="domain" description="Peptidase C-terminal archaeal/bacterial" evidence="15">
    <location>
        <begin position="701"/>
        <end position="759"/>
    </location>
</feature>
<feature type="region of interest" description="Disordered" evidence="13">
    <location>
        <begin position="53"/>
        <end position="115"/>
    </location>
</feature>
<evidence type="ECO:0000256" key="12">
    <source>
        <dbReference type="ARBA" id="ARBA00023145"/>
    </source>
</evidence>
<dbReference type="Proteomes" id="UP001500037">
    <property type="component" value="Unassembled WGS sequence"/>
</dbReference>
<evidence type="ECO:0000256" key="3">
    <source>
        <dbReference type="ARBA" id="ARBA00004613"/>
    </source>
</evidence>
<proteinExistence type="predicted"/>
<gene>
    <name evidence="17" type="ORF">GCM10009665_19770</name>
</gene>
<comment type="subcellular location">
    <subcellularLocation>
        <location evidence="3">Secreted</location>
    </subcellularLocation>
</comment>
<evidence type="ECO:0000256" key="5">
    <source>
        <dbReference type="ARBA" id="ARBA00022525"/>
    </source>
</evidence>
<dbReference type="RefSeq" id="WP_344440903.1">
    <property type="nucleotide sequence ID" value="NZ_BAAALF010000024.1"/>
</dbReference>
<organism evidence="17 18">
    <name type="scientific">Kitasatospora nipponensis</name>
    <dbReference type="NCBI Taxonomy" id="258049"/>
    <lineage>
        <taxon>Bacteria</taxon>
        <taxon>Bacillati</taxon>
        <taxon>Actinomycetota</taxon>
        <taxon>Actinomycetes</taxon>
        <taxon>Kitasatosporales</taxon>
        <taxon>Streptomycetaceae</taxon>
        <taxon>Kitasatospora</taxon>
    </lineage>
</organism>